<evidence type="ECO:0000256" key="5">
    <source>
        <dbReference type="SAM" id="MobiDB-lite"/>
    </source>
</evidence>
<dbReference type="EMBL" id="MCHX01000015">
    <property type="protein sequence ID" value="OFJ54214.1"/>
    <property type="molecule type" value="Genomic_DNA"/>
</dbReference>
<feature type="region of interest" description="Disordered" evidence="5">
    <location>
        <begin position="1"/>
        <end position="29"/>
    </location>
</feature>
<evidence type="ECO:0000313" key="8">
    <source>
        <dbReference type="Proteomes" id="UP000178953"/>
    </source>
</evidence>
<dbReference type="Pfam" id="PF13087">
    <property type="entry name" value="AAA_12"/>
    <property type="match status" value="1"/>
</dbReference>
<keyword evidence="8" id="KW-1185">Reference proteome</keyword>
<protein>
    <submittedName>
        <fullName evidence="7">Helicase</fullName>
    </submittedName>
</protein>
<comment type="caution">
    <text evidence="7">The sequence shown here is derived from an EMBL/GenBank/DDBJ whole genome shotgun (WGS) entry which is preliminary data.</text>
</comment>
<accession>A0A1E8Q8F8</accession>
<evidence type="ECO:0000256" key="3">
    <source>
        <dbReference type="ARBA" id="ARBA00022806"/>
    </source>
</evidence>
<keyword evidence="4" id="KW-0067">ATP-binding</keyword>
<keyword evidence="3 7" id="KW-0347">Helicase</keyword>
<dbReference type="Pfam" id="PF13604">
    <property type="entry name" value="AAA_30"/>
    <property type="match status" value="1"/>
</dbReference>
<dbReference type="GO" id="GO:0016787">
    <property type="term" value="F:hydrolase activity"/>
    <property type="evidence" value="ECO:0007669"/>
    <property type="project" value="UniProtKB-KW"/>
</dbReference>
<feature type="compositionally biased region" description="Low complexity" evidence="5">
    <location>
        <begin position="10"/>
        <end position="25"/>
    </location>
</feature>
<dbReference type="RefSeq" id="WP_070352609.1">
    <property type="nucleotide sequence ID" value="NZ_MCHX01000015.1"/>
</dbReference>
<proteinExistence type="predicted"/>
<dbReference type="SUPFAM" id="SSF52540">
    <property type="entry name" value="P-loop containing nucleoside triphosphate hydrolases"/>
    <property type="match status" value="1"/>
</dbReference>
<dbReference type="InterPro" id="IPR041679">
    <property type="entry name" value="DNA2/NAM7-like_C"/>
</dbReference>
<evidence type="ECO:0000259" key="6">
    <source>
        <dbReference type="Pfam" id="PF13087"/>
    </source>
</evidence>
<dbReference type="Proteomes" id="UP000178953">
    <property type="component" value="Unassembled WGS sequence"/>
</dbReference>
<gene>
    <name evidence="7" type="ORF">BEL07_08265</name>
</gene>
<dbReference type="PANTHER" id="PTHR43788">
    <property type="entry name" value="DNA2/NAM7 HELICASE FAMILY MEMBER"/>
    <property type="match status" value="1"/>
</dbReference>
<dbReference type="PANTHER" id="PTHR43788:SF8">
    <property type="entry name" value="DNA-BINDING PROTEIN SMUBP-2"/>
    <property type="match status" value="1"/>
</dbReference>
<evidence type="ECO:0000313" key="7">
    <source>
        <dbReference type="EMBL" id="OFJ54214.1"/>
    </source>
</evidence>
<organism evidence="7 8">
    <name type="scientific">Mycolicibacterium grossiae</name>
    <dbReference type="NCBI Taxonomy" id="1552759"/>
    <lineage>
        <taxon>Bacteria</taxon>
        <taxon>Bacillati</taxon>
        <taxon>Actinomycetota</taxon>
        <taxon>Actinomycetes</taxon>
        <taxon>Mycobacteriales</taxon>
        <taxon>Mycobacteriaceae</taxon>
        <taxon>Mycolicibacterium</taxon>
    </lineage>
</organism>
<evidence type="ECO:0000256" key="2">
    <source>
        <dbReference type="ARBA" id="ARBA00022801"/>
    </source>
</evidence>
<dbReference type="GO" id="GO:0043139">
    <property type="term" value="F:5'-3' DNA helicase activity"/>
    <property type="evidence" value="ECO:0007669"/>
    <property type="project" value="TreeGrafter"/>
</dbReference>
<dbReference type="InterPro" id="IPR027417">
    <property type="entry name" value="P-loop_NTPase"/>
</dbReference>
<evidence type="ECO:0000256" key="4">
    <source>
        <dbReference type="ARBA" id="ARBA00022840"/>
    </source>
</evidence>
<evidence type="ECO:0000256" key="1">
    <source>
        <dbReference type="ARBA" id="ARBA00022741"/>
    </source>
</evidence>
<feature type="domain" description="DNA2/NAM7 helicase-like C-terminal" evidence="6">
    <location>
        <begin position="333"/>
        <end position="414"/>
    </location>
</feature>
<dbReference type="GO" id="GO:0005524">
    <property type="term" value="F:ATP binding"/>
    <property type="evidence" value="ECO:0007669"/>
    <property type="project" value="UniProtKB-KW"/>
</dbReference>
<sequence>MRTLPKRFTETAATPATGQAATPQPVTDAPVLPAATPVGEYWPGRELLDSPMLARVLLSAWSGDPCTVVPACPGAGKSRLIAHLAPALAHRVGLRVAVAAQTREQAAELARRITALSDRAALIVSGAGKKPVTVDGVRTVTGRSVRWTRATGGEILVGTAARWLYVDPQMASADVLLVDEAWQCTYADLGALGALARQVVCVGDPGQVAPVVTGSTARWEGQATGPHQPAPVALLASHGDAVAVHELTNSWRLGPQTCALLSEHFYPQMPFTSRRPDEAVIALDGCELPEIISYPTEVRNGPTDPALLAALAGRARELTWHRYRRGDTSAALAAEDIAVVVPHVAQAGAVRAMLADLPGVLVGTVNGLQGLERPAVVALHPMCGYRSAESFALDAGRMCVTLSRHRAHLSILTDPATMPILDDAAAEDPQAMQGRAVLAAL</sequence>
<dbReference type="InterPro" id="IPR050534">
    <property type="entry name" value="Coronavir_polyprotein_1ab"/>
</dbReference>
<dbReference type="Gene3D" id="3.40.50.300">
    <property type="entry name" value="P-loop containing nucleotide triphosphate hydrolases"/>
    <property type="match status" value="2"/>
</dbReference>
<name>A0A1E8Q8F8_9MYCO</name>
<reference evidence="7 8" key="1">
    <citation type="submission" date="2016-09" db="EMBL/GenBank/DDBJ databases">
        <title>genome sequence of Mycobacterium sp. 739 SCH.</title>
        <authorList>
            <person name="Greninger A.L."/>
            <person name="Qin X."/>
            <person name="Jerome K."/>
            <person name="Vora S."/>
            <person name="Quinn K."/>
        </authorList>
    </citation>
    <scope>NUCLEOTIDE SEQUENCE [LARGE SCALE GENOMIC DNA]</scope>
    <source>
        <strain evidence="7 8">SCH</strain>
    </source>
</reference>
<keyword evidence="1" id="KW-0547">Nucleotide-binding</keyword>
<dbReference type="AlphaFoldDB" id="A0A1E8Q8F8"/>
<keyword evidence="2" id="KW-0378">Hydrolase</keyword>